<dbReference type="AlphaFoldDB" id="A0A3B0WPJ5"/>
<dbReference type="PROSITE" id="PS50887">
    <property type="entry name" value="GGDEF"/>
    <property type="match status" value="1"/>
</dbReference>
<dbReference type="InterPro" id="IPR050595">
    <property type="entry name" value="Bact_response_regulator"/>
</dbReference>
<feature type="domain" description="Response regulatory" evidence="2">
    <location>
        <begin position="18"/>
        <end position="137"/>
    </location>
</feature>
<dbReference type="PANTHER" id="PTHR44591:SF3">
    <property type="entry name" value="RESPONSE REGULATORY DOMAIN-CONTAINING PROTEIN"/>
    <property type="match status" value="1"/>
</dbReference>
<dbReference type="Gene3D" id="3.30.70.270">
    <property type="match status" value="1"/>
</dbReference>
<dbReference type="InterPro" id="IPR029787">
    <property type="entry name" value="Nucleotide_cyclase"/>
</dbReference>
<dbReference type="InterPro" id="IPR043128">
    <property type="entry name" value="Rev_trsase/Diguanyl_cyclase"/>
</dbReference>
<dbReference type="SMART" id="SM00448">
    <property type="entry name" value="REC"/>
    <property type="match status" value="1"/>
</dbReference>
<evidence type="ECO:0000313" key="4">
    <source>
        <dbReference type="EMBL" id="VAW52992.1"/>
    </source>
</evidence>
<dbReference type="Pfam" id="PF00990">
    <property type="entry name" value="GGDEF"/>
    <property type="match status" value="1"/>
</dbReference>
<dbReference type="CDD" id="cd01949">
    <property type="entry name" value="GGDEF"/>
    <property type="match status" value="1"/>
</dbReference>
<sequence length="385" mass="43278">MSEQAVEKPIEKLAEKPQILVVDDSKVIRLAAKKMLGSDYQVHLAEDGQIAWEVLQQDNDISVVFTDLSMPNLNGMELLAQIRDSDIENIAALPVIILTGADDSDTVKQTVFDAGATDFITKPFESIDLISRAKAYARLSRKVVELEKRTGYDKLTGLCNATSLEEQGVKAFSFSSRHKLSVSTVIFEITEFQECFLNHGKNVAQHIISTVGKRLQEVMREEDIAARIGVAKYVLVLPMTNKQKTEIVISRMRESINKLVFDTGKEKIRVNFVAGYAVLGQLDNMQFNDMLEQADNALQRAIKSSDNPVVCFDDEIEEKIEAPVEIVTEQDIENAFSLILEGNYYQIPEQHLSVVVKRLVPFMQYVDNQLEDDRVDDSTEENIAV</sequence>
<dbReference type="SMART" id="SM00267">
    <property type="entry name" value="GGDEF"/>
    <property type="match status" value="1"/>
</dbReference>
<evidence type="ECO:0000256" key="1">
    <source>
        <dbReference type="ARBA" id="ARBA00022553"/>
    </source>
</evidence>
<dbReference type="InterPro" id="IPR011006">
    <property type="entry name" value="CheY-like_superfamily"/>
</dbReference>
<reference evidence="4" key="1">
    <citation type="submission" date="2018-06" db="EMBL/GenBank/DDBJ databases">
        <authorList>
            <person name="Zhirakovskaya E."/>
        </authorList>
    </citation>
    <scope>NUCLEOTIDE SEQUENCE</scope>
</reference>
<organism evidence="4">
    <name type="scientific">hydrothermal vent metagenome</name>
    <dbReference type="NCBI Taxonomy" id="652676"/>
    <lineage>
        <taxon>unclassified sequences</taxon>
        <taxon>metagenomes</taxon>
        <taxon>ecological metagenomes</taxon>
    </lineage>
</organism>
<dbReference type="InterPro" id="IPR000160">
    <property type="entry name" value="GGDEF_dom"/>
</dbReference>
<dbReference type="NCBIfam" id="TIGR00254">
    <property type="entry name" value="GGDEF"/>
    <property type="match status" value="1"/>
</dbReference>
<dbReference type="EMBL" id="UOFE01000031">
    <property type="protein sequence ID" value="VAW52992.1"/>
    <property type="molecule type" value="Genomic_DNA"/>
</dbReference>
<dbReference type="PANTHER" id="PTHR44591">
    <property type="entry name" value="STRESS RESPONSE REGULATOR PROTEIN 1"/>
    <property type="match status" value="1"/>
</dbReference>
<name>A0A3B0WPJ5_9ZZZZ</name>
<dbReference type="InterPro" id="IPR001789">
    <property type="entry name" value="Sig_transdc_resp-reg_receiver"/>
</dbReference>
<accession>A0A3B0WPJ5</accession>
<dbReference type="PROSITE" id="PS50110">
    <property type="entry name" value="RESPONSE_REGULATORY"/>
    <property type="match status" value="1"/>
</dbReference>
<evidence type="ECO:0000259" key="3">
    <source>
        <dbReference type="PROSITE" id="PS50887"/>
    </source>
</evidence>
<dbReference type="SUPFAM" id="SSF55073">
    <property type="entry name" value="Nucleotide cyclase"/>
    <property type="match status" value="1"/>
</dbReference>
<feature type="domain" description="GGDEF" evidence="3">
    <location>
        <begin position="180"/>
        <end position="314"/>
    </location>
</feature>
<keyword evidence="1" id="KW-0597">Phosphoprotein</keyword>
<protein>
    <submittedName>
        <fullName evidence="4">Uncharacterized protein</fullName>
    </submittedName>
</protein>
<proteinExistence type="predicted"/>
<dbReference type="Pfam" id="PF00072">
    <property type="entry name" value="Response_reg"/>
    <property type="match status" value="1"/>
</dbReference>
<dbReference type="GO" id="GO:0000160">
    <property type="term" value="P:phosphorelay signal transduction system"/>
    <property type="evidence" value="ECO:0007669"/>
    <property type="project" value="InterPro"/>
</dbReference>
<gene>
    <name evidence="4" type="ORF">MNBD_GAMMA05-1917</name>
</gene>
<dbReference type="Gene3D" id="3.40.50.2300">
    <property type="match status" value="1"/>
</dbReference>
<dbReference type="SUPFAM" id="SSF52172">
    <property type="entry name" value="CheY-like"/>
    <property type="match status" value="1"/>
</dbReference>
<evidence type="ECO:0000259" key="2">
    <source>
        <dbReference type="PROSITE" id="PS50110"/>
    </source>
</evidence>